<proteinExistence type="predicted"/>
<feature type="region of interest" description="Disordered" evidence="1">
    <location>
        <begin position="1"/>
        <end position="36"/>
    </location>
</feature>
<protein>
    <submittedName>
        <fullName evidence="2">Uncharacterized protein</fullName>
    </submittedName>
</protein>
<dbReference type="Proteomes" id="UP000799640">
    <property type="component" value="Unassembled WGS sequence"/>
</dbReference>
<organism evidence="2 3">
    <name type="scientific">Trichodelitschia bisporula</name>
    <dbReference type="NCBI Taxonomy" id="703511"/>
    <lineage>
        <taxon>Eukaryota</taxon>
        <taxon>Fungi</taxon>
        <taxon>Dikarya</taxon>
        <taxon>Ascomycota</taxon>
        <taxon>Pezizomycotina</taxon>
        <taxon>Dothideomycetes</taxon>
        <taxon>Dothideomycetes incertae sedis</taxon>
        <taxon>Phaeotrichales</taxon>
        <taxon>Phaeotrichaceae</taxon>
        <taxon>Trichodelitschia</taxon>
    </lineage>
</organism>
<accession>A0A6G1IBB3</accession>
<reference evidence="2" key="1">
    <citation type="journal article" date="2020" name="Stud. Mycol.">
        <title>101 Dothideomycetes genomes: a test case for predicting lifestyles and emergence of pathogens.</title>
        <authorList>
            <person name="Haridas S."/>
            <person name="Albert R."/>
            <person name="Binder M."/>
            <person name="Bloem J."/>
            <person name="Labutti K."/>
            <person name="Salamov A."/>
            <person name="Andreopoulos B."/>
            <person name="Baker S."/>
            <person name="Barry K."/>
            <person name="Bills G."/>
            <person name="Bluhm B."/>
            <person name="Cannon C."/>
            <person name="Castanera R."/>
            <person name="Culley D."/>
            <person name="Daum C."/>
            <person name="Ezra D."/>
            <person name="Gonzalez J."/>
            <person name="Henrissat B."/>
            <person name="Kuo A."/>
            <person name="Liang C."/>
            <person name="Lipzen A."/>
            <person name="Lutzoni F."/>
            <person name="Magnuson J."/>
            <person name="Mondo S."/>
            <person name="Nolan M."/>
            <person name="Ohm R."/>
            <person name="Pangilinan J."/>
            <person name="Park H.-J."/>
            <person name="Ramirez L."/>
            <person name="Alfaro M."/>
            <person name="Sun H."/>
            <person name="Tritt A."/>
            <person name="Yoshinaga Y."/>
            <person name="Zwiers L.-H."/>
            <person name="Turgeon B."/>
            <person name="Goodwin S."/>
            <person name="Spatafora J."/>
            <person name="Crous P."/>
            <person name="Grigoriev I."/>
        </authorList>
    </citation>
    <scope>NUCLEOTIDE SEQUENCE</scope>
    <source>
        <strain evidence="2">CBS 262.69</strain>
    </source>
</reference>
<evidence type="ECO:0000313" key="2">
    <source>
        <dbReference type="EMBL" id="KAF2405588.1"/>
    </source>
</evidence>
<keyword evidence="3" id="KW-1185">Reference proteome</keyword>
<gene>
    <name evidence="2" type="ORF">EJ06DRAFT_526103</name>
</gene>
<name>A0A6G1IBB3_9PEZI</name>
<evidence type="ECO:0000313" key="3">
    <source>
        <dbReference type="Proteomes" id="UP000799640"/>
    </source>
</evidence>
<dbReference type="AlphaFoldDB" id="A0A6G1IBB3"/>
<feature type="compositionally biased region" description="Polar residues" evidence="1">
    <location>
        <begin position="1"/>
        <end position="22"/>
    </location>
</feature>
<evidence type="ECO:0000256" key="1">
    <source>
        <dbReference type="SAM" id="MobiDB-lite"/>
    </source>
</evidence>
<dbReference type="EMBL" id="ML996687">
    <property type="protein sequence ID" value="KAF2405588.1"/>
    <property type="molecule type" value="Genomic_DNA"/>
</dbReference>
<sequence>MSSRLQHQYDASPSEVIQSSSDIEPHTPGKFPSQPLRPHPALPAYLQYPPWPIPAPPMKPHQPATTSAWACGLIDVGRPDTATASLRYAALLHC</sequence>